<gene>
    <name evidence="2" type="primary">Papln</name>
    <name evidence="2" type="ORF">EYF80_060308</name>
</gene>
<dbReference type="OrthoDB" id="8928591at2759"/>
<feature type="region of interest" description="Disordered" evidence="1">
    <location>
        <begin position="146"/>
        <end position="166"/>
    </location>
</feature>
<evidence type="ECO:0000256" key="1">
    <source>
        <dbReference type="SAM" id="MobiDB-lite"/>
    </source>
</evidence>
<dbReference type="Proteomes" id="UP000314294">
    <property type="component" value="Unassembled WGS sequence"/>
</dbReference>
<evidence type="ECO:0000313" key="2">
    <source>
        <dbReference type="EMBL" id="TNN29543.1"/>
    </source>
</evidence>
<dbReference type="AlphaFoldDB" id="A0A4Z2EL27"/>
<protein>
    <submittedName>
        <fullName evidence="2">Papilin</fullName>
    </submittedName>
</protein>
<comment type="caution">
    <text evidence="2">The sequence shown here is derived from an EMBL/GenBank/DDBJ whole genome shotgun (WGS) entry which is preliminary data.</text>
</comment>
<sequence length="204" mass="22057">MGRTTPQGSAPALHCSQSHYGCCPDGRTSAGGPQGLGCPRLPAPVPVRPHCAQTRYHTWRLAPGTHRSSERPLVSLVNTEVTTERPEVFLDYGCCQDGATASRGPDREGCVERPAAPAAAPSLPAENGARCRLSTYGCCYDRSTPAGGPTGESCPRPPNHSKTRPVRPDISMMKDLHGNIWLILSTGQEQIWRTSRNRMEKVSR</sequence>
<name>A0A4Z2EL27_9TELE</name>
<proteinExistence type="predicted"/>
<keyword evidence="3" id="KW-1185">Reference proteome</keyword>
<evidence type="ECO:0000313" key="3">
    <source>
        <dbReference type="Proteomes" id="UP000314294"/>
    </source>
</evidence>
<accession>A0A4Z2EL27</accession>
<reference evidence="2 3" key="1">
    <citation type="submission" date="2019-03" db="EMBL/GenBank/DDBJ databases">
        <title>First draft genome of Liparis tanakae, snailfish: a comprehensive survey of snailfish specific genes.</title>
        <authorList>
            <person name="Kim W."/>
            <person name="Song I."/>
            <person name="Jeong J.-H."/>
            <person name="Kim D."/>
            <person name="Kim S."/>
            <person name="Ryu S."/>
            <person name="Song J.Y."/>
            <person name="Lee S.K."/>
        </authorList>
    </citation>
    <scope>NUCLEOTIDE SEQUENCE [LARGE SCALE GENOMIC DNA]</scope>
    <source>
        <tissue evidence="2">Muscle</tissue>
    </source>
</reference>
<dbReference type="EMBL" id="SRLO01005516">
    <property type="protein sequence ID" value="TNN29543.1"/>
    <property type="molecule type" value="Genomic_DNA"/>
</dbReference>
<organism evidence="2 3">
    <name type="scientific">Liparis tanakae</name>
    <name type="common">Tanaka's snailfish</name>
    <dbReference type="NCBI Taxonomy" id="230148"/>
    <lineage>
        <taxon>Eukaryota</taxon>
        <taxon>Metazoa</taxon>
        <taxon>Chordata</taxon>
        <taxon>Craniata</taxon>
        <taxon>Vertebrata</taxon>
        <taxon>Euteleostomi</taxon>
        <taxon>Actinopterygii</taxon>
        <taxon>Neopterygii</taxon>
        <taxon>Teleostei</taxon>
        <taxon>Neoteleostei</taxon>
        <taxon>Acanthomorphata</taxon>
        <taxon>Eupercaria</taxon>
        <taxon>Perciformes</taxon>
        <taxon>Cottioidei</taxon>
        <taxon>Cottales</taxon>
        <taxon>Liparidae</taxon>
        <taxon>Liparis</taxon>
    </lineage>
</organism>